<dbReference type="AlphaFoldDB" id="B4I5L5"/>
<protein>
    <submittedName>
        <fullName evidence="2">GM17060</fullName>
    </submittedName>
</protein>
<sequence length="124" mass="12502">MSVVLPPLPPLPPSRTSAPPPPPPPPSSKSSAITMPISATVSPLKPTYKTINLPSHKIIIAGSTAGNRVSMAKSTSKRSDLLGSIIANMDKPAGSGPNSNSSSSTSSATTNSSLSTYAGSNNSF</sequence>
<dbReference type="Proteomes" id="UP000001292">
    <property type="component" value="Unassembled WGS sequence"/>
</dbReference>
<dbReference type="EMBL" id="CH480822">
    <property type="protein sequence ID" value="EDW55671.1"/>
    <property type="molecule type" value="Genomic_DNA"/>
</dbReference>
<proteinExistence type="predicted"/>
<evidence type="ECO:0000313" key="2">
    <source>
        <dbReference type="EMBL" id="EDW55671.1"/>
    </source>
</evidence>
<feature type="region of interest" description="Disordered" evidence="1">
    <location>
        <begin position="1"/>
        <end position="34"/>
    </location>
</feature>
<feature type="compositionally biased region" description="Low complexity" evidence="1">
    <location>
        <begin position="98"/>
        <end position="116"/>
    </location>
</feature>
<organism evidence="3">
    <name type="scientific">Drosophila sechellia</name>
    <name type="common">Fruit fly</name>
    <dbReference type="NCBI Taxonomy" id="7238"/>
    <lineage>
        <taxon>Eukaryota</taxon>
        <taxon>Metazoa</taxon>
        <taxon>Ecdysozoa</taxon>
        <taxon>Arthropoda</taxon>
        <taxon>Hexapoda</taxon>
        <taxon>Insecta</taxon>
        <taxon>Pterygota</taxon>
        <taxon>Neoptera</taxon>
        <taxon>Endopterygota</taxon>
        <taxon>Diptera</taxon>
        <taxon>Brachycera</taxon>
        <taxon>Muscomorpha</taxon>
        <taxon>Ephydroidea</taxon>
        <taxon>Drosophilidae</taxon>
        <taxon>Drosophila</taxon>
        <taxon>Sophophora</taxon>
    </lineage>
</organism>
<feature type="compositionally biased region" description="Pro residues" evidence="1">
    <location>
        <begin position="1"/>
        <end position="27"/>
    </location>
</feature>
<reference evidence="2 3" key="1">
    <citation type="journal article" date="2007" name="Nature">
        <title>Evolution of genes and genomes on the Drosophila phylogeny.</title>
        <authorList>
            <consortium name="Drosophila 12 Genomes Consortium"/>
            <person name="Clark A.G."/>
            <person name="Eisen M.B."/>
            <person name="Smith D.R."/>
            <person name="Bergman C.M."/>
            <person name="Oliver B."/>
            <person name="Markow T.A."/>
            <person name="Kaufman T.C."/>
            <person name="Kellis M."/>
            <person name="Gelbart W."/>
            <person name="Iyer V.N."/>
            <person name="Pollard D.A."/>
            <person name="Sackton T.B."/>
            <person name="Larracuente A.M."/>
            <person name="Singh N.D."/>
            <person name="Abad J.P."/>
            <person name="Abt D.N."/>
            <person name="Adryan B."/>
            <person name="Aguade M."/>
            <person name="Akashi H."/>
            <person name="Anderson W.W."/>
            <person name="Aquadro C.F."/>
            <person name="Ardell D.H."/>
            <person name="Arguello R."/>
            <person name="Artieri C.G."/>
            <person name="Barbash D.A."/>
            <person name="Barker D."/>
            <person name="Barsanti P."/>
            <person name="Batterham P."/>
            <person name="Batzoglou S."/>
            <person name="Begun D."/>
            <person name="Bhutkar A."/>
            <person name="Blanco E."/>
            <person name="Bosak S.A."/>
            <person name="Bradley R.K."/>
            <person name="Brand A.D."/>
            <person name="Brent M.R."/>
            <person name="Brooks A.N."/>
            <person name="Brown R.H."/>
            <person name="Butlin R.K."/>
            <person name="Caggese C."/>
            <person name="Calvi B.R."/>
            <person name="Bernardo de Carvalho A."/>
            <person name="Caspi A."/>
            <person name="Castrezana S."/>
            <person name="Celniker S.E."/>
            <person name="Chang J.L."/>
            <person name="Chapple C."/>
            <person name="Chatterji S."/>
            <person name="Chinwalla A."/>
            <person name="Civetta A."/>
            <person name="Clifton S.W."/>
            <person name="Comeron J.M."/>
            <person name="Costello J.C."/>
            <person name="Coyne J.A."/>
            <person name="Daub J."/>
            <person name="David R.G."/>
            <person name="Delcher A.L."/>
            <person name="Delehaunty K."/>
            <person name="Do C.B."/>
            <person name="Ebling H."/>
            <person name="Edwards K."/>
            <person name="Eickbush T."/>
            <person name="Evans J.D."/>
            <person name="Filipski A."/>
            <person name="Findeiss S."/>
            <person name="Freyhult E."/>
            <person name="Fulton L."/>
            <person name="Fulton R."/>
            <person name="Garcia A.C."/>
            <person name="Gardiner A."/>
            <person name="Garfield D.A."/>
            <person name="Garvin B.E."/>
            <person name="Gibson G."/>
            <person name="Gilbert D."/>
            <person name="Gnerre S."/>
            <person name="Godfrey J."/>
            <person name="Good R."/>
            <person name="Gotea V."/>
            <person name="Gravely B."/>
            <person name="Greenberg A.J."/>
            <person name="Griffiths-Jones S."/>
            <person name="Gross S."/>
            <person name="Guigo R."/>
            <person name="Gustafson E.A."/>
            <person name="Haerty W."/>
            <person name="Hahn M.W."/>
            <person name="Halligan D.L."/>
            <person name="Halpern A.L."/>
            <person name="Halter G.M."/>
            <person name="Han M.V."/>
            <person name="Heger A."/>
            <person name="Hillier L."/>
            <person name="Hinrichs A.S."/>
            <person name="Holmes I."/>
            <person name="Hoskins R.A."/>
            <person name="Hubisz M.J."/>
            <person name="Hultmark D."/>
            <person name="Huntley M.A."/>
            <person name="Jaffe D.B."/>
            <person name="Jagadeeshan S."/>
            <person name="Jeck W.R."/>
            <person name="Johnson J."/>
            <person name="Jones C.D."/>
            <person name="Jordan W.C."/>
            <person name="Karpen G.H."/>
            <person name="Kataoka E."/>
            <person name="Keightley P.D."/>
            <person name="Kheradpour P."/>
            <person name="Kirkness E.F."/>
            <person name="Koerich L.B."/>
            <person name="Kristiansen K."/>
            <person name="Kudrna D."/>
            <person name="Kulathinal R.J."/>
            <person name="Kumar S."/>
            <person name="Kwok R."/>
            <person name="Lander E."/>
            <person name="Langley C.H."/>
            <person name="Lapoint R."/>
            <person name="Lazzaro B.P."/>
            <person name="Lee S.J."/>
            <person name="Levesque L."/>
            <person name="Li R."/>
            <person name="Lin C.F."/>
            <person name="Lin M.F."/>
            <person name="Lindblad-Toh K."/>
            <person name="Llopart A."/>
            <person name="Long M."/>
            <person name="Low L."/>
            <person name="Lozovsky E."/>
            <person name="Lu J."/>
            <person name="Luo M."/>
            <person name="Machado C.A."/>
            <person name="Makalowski W."/>
            <person name="Marzo M."/>
            <person name="Matsuda M."/>
            <person name="Matzkin L."/>
            <person name="McAllister B."/>
            <person name="McBride C.S."/>
            <person name="McKernan B."/>
            <person name="McKernan K."/>
            <person name="Mendez-Lago M."/>
            <person name="Minx P."/>
            <person name="Mollenhauer M.U."/>
            <person name="Montooth K."/>
            <person name="Mount S.M."/>
            <person name="Mu X."/>
            <person name="Myers E."/>
            <person name="Negre B."/>
            <person name="Newfeld S."/>
            <person name="Nielsen R."/>
            <person name="Noor M.A."/>
            <person name="O'Grady P."/>
            <person name="Pachter L."/>
            <person name="Papaceit M."/>
            <person name="Parisi M.J."/>
            <person name="Parisi M."/>
            <person name="Parts L."/>
            <person name="Pedersen J.S."/>
            <person name="Pesole G."/>
            <person name="Phillippy A.M."/>
            <person name="Ponting C.P."/>
            <person name="Pop M."/>
            <person name="Porcelli D."/>
            <person name="Powell J.R."/>
            <person name="Prohaska S."/>
            <person name="Pruitt K."/>
            <person name="Puig M."/>
            <person name="Quesneville H."/>
            <person name="Ram K.R."/>
            <person name="Rand D."/>
            <person name="Rasmussen M.D."/>
            <person name="Reed L.K."/>
            <person name="Reenan R."/>
            <person name="Reily A."/>
            <person name="Remington K.A."/>
            <person name="Rieger T.T."/>
            <person name="Ritchie M.G."/>
            <person name="Robin C."/>
            <person name="Rogers Y.H."/>
            <person name="Rohde C."/>
            <person name="Rozas J."/>
            <person name="Rubenfield M.J."/>
            <person name="Ruiz A."/>
            <person name="Russo S."/>
            <person name="Salzberg S.L."/>
            <person name="Sanchez-Gracia A."/>
            <person name="Saranga D.J."/>
            <person name="Sato H."/>
            <person name="Schaeffer S.W."/>
            <person name="Schatz M.C."/>
            <person name="Schlenke T."/>
            <person name="Schwartz R."/>
            <person name="Segarra C."/>
            <person name="Singh R.S."/>
            <person name="Sirot L."/>
            <person name="Sirota M."/>
            <person name="Sisneros N.B."/>
            <person name="Smith C.D."/>
            <person name="Smith T.F."/>
            <person name="Spieth J."/>
            <person name="Stage D.E."/>
            <person name="Stark A."/>
            <person name="Stephan W."/>
            <person name="Strausberg R.L."/>
            <person name="Strempel S."/>
            <person name="Sturgill D."/>
            <person name="Sutton G."/>
            <person name="Sutton G.G."/>
            <person name="Tao W."/>
            <person name="Teichmann S."/>
            <person name="Tobari Y.N."/>
            <person name="Tomimura Y."/>
            <person name="Tsolas J.M."/>
            <person name="Valente V.L."/>
            <person name="Venter E."/>
            <person name="Venter J.C."/>
            <person name="Vicario S."/>
            <person name="Vieira F.G."/>
            <person name="Vilella A.J."/>
            <person name="Villasante A."/>
            <person name="Walenz B."/>
            <person name="Wang J."/>
            <person name="Wasserman M."/>
            <person name="Watts T."/>
            <person name="Wilson D."/>
            <person name="Wilson R.K."/>
            <person name="Wing R.A."/>
            <person name="Wolfner M.F."/>
            <person name="Wong A."/>
            <person name="Wong G.K."/>
            <person name="Wu C.I."/>
            <person name="Wu G."/>
            <person name="Yamamoto D."/>
            <person name="Yang H.P."/>
            <person name="Yang S.P."/>
            <person name="Yorke J.A."/>
            <person name="Yoshida K."/>
            <person name="Zdobnov E."/>
            <person name="Zhang P."/>
            <person name="Zhang Y."/>
            <person name="Zimin A.V."/>
            <person name="Baldwin J."/>
            <person name="Abdouelleil A."/>
            <person name="Abdulkadir J."/>
            <person name="Abebe A."/>
            <person name="Abera B."/>
            <person name="Abreu J."/>
            <person name="Acer S.C."/>
            <person name="Aftuck L."/>
            <person name="Alexander A."/>
            <person name="An P."/>
            <person name="Anderson E."/>
            <person name="Anderson S."/>
            <person name="Arachi H."/>
            <person name="Azer M."/>
            <person name="Bachantsang P."/>
            <person name="Barry A."/>
            <person name="Bayul T."/>
            <person name="Berlin A."/>
            <person name="Bessette D."/>
            <person name="Bloom T."/>
            <person name="Blye J."/>
            <person name="Boguslavskiy L."/>
            <person name="Bonnet C."/>
            <person name="Boukhgalter B."/>
            <person name="Bourzgui I."/>
            <person name="Brown A."/>
            <person name="Cahill P."/>
            <person name="Channer S."/>
            <person name="Cheshatsang Y."/>
            <person name="Chuda L."/>
            <person name="Citroen M."/>
            <person name="Collymore A."/>
            <person name="Cooke P."/>
            <person name="Costello M."/>
            <person name="D'Aco K."/>
            <person name="Daza R."/>
            <person name="De Haan G."/>
            <person name="DeGray S."/>
            <person name="DeMaso C."/>
            <person name="Dhargay N."/>
            <person name="Dooley K."/>
            <person name="Dooley E."/>
            <person name="Doricent M."/>
            <person name="Dorje P."/>
            <person name="Dorjee K."/>
            <person name="Dupes A."/>
            <person name="Elong R."/>
            <person name="Falk J."/>
            <person name="Farina A."/>
            <person name="Faro S."/>
            <person name="Ferguson D."/>
            <person name="Fisher S."/>
            <person name="Foley C.D."/>
            <person name="Franke A."/>
            <person name="Friedrich D."/>
            <person name="Gadbois L."/>
            <person name="Gearin G."/>
            <person name="Gearin C.R."/>
            <person name="Giannoukos G."/>
            <person name="Goode T."/>
            <person name="Graham J."/>
            <person name="Grandbois E."/>
            <person name="Grewal S."/>
            <person name="Gyaltsen K."/>
            <person name="Hafez N."/>
            <person name="Hagos B."/>
            <person name="Hall J."/>
            <person name="Henson C."/>
            <person name="Hollinger A."/>
            <person name="Honan T."/>
            <person name="Huard M.D."/>
            <person name="Hughes L."/>
            <person name="Hurhula B."/>
            <person name="Husby M.E."/>
            <person name="Kamat A."/>
            <person name="Kanga B."/>
            <person name="Kashin S."/>
            <person name="Khazanovich D."/>
            <person name="Kisner P."/>
            <person name="Lance K."/>
            <person name="Lara M."/>
            <person name="Lee W."/>
            <person name="Lennon N."/>
            <person name="Letendre F."/>
            <person name="LeVine R."/>
            <person name="Lipovsky A."/>
            <person name="Liu X."/>
            <person name="Liu J."/>
            <person name="Liu S."/>
            <person name="Lokyitsang T."/>
            <person name="Lokyitsang Y."/>
            <person name="Lubonja R."/>
            <person name="Lui A."/>
            <person name="MacDonald P."/>
            <person name="Magnisalis V."/>
            <person name="Maru K."/>
            <person name="Matthews C."/>
            <person name="McCusker W."/>
            <person name="McDonough S."/>
            <person name="Mehta T."/>
            <person name="Meldrim J."/>
            <person name="Meneus L."/>
            <person name="Mihai O."/>
            <person name="Mihalev A."/>
            <person name="Mihova T."/>
            <person name="Mittelman R."/>
            <person name="Mlenga V."/>
            <person name="Montmayeur A."/>
            <person name="Mulrain L."/>
            <person name="Navidi A."/>
            <person name="Naylor J."/>
            <person name="Negash T."/>
            <person name="Nguyen T."/>
            <person name="Nguyen N."/>
            <person name="Nicol R."/>
            <person name="Norbu C."/>
            <person name="Norbu N."/>
            <person name="Novod N."/>
            <person name="O'Neill B."/>
            <person name="Osman S."/>
            <person name="Markiewicz E."/>
            <person name="Oyono O.L."/>
            <person name="Patti C."/>
            <person name="Phunkhang P."/>
            <person name="Pierre F."/>
            <person name="Priest M."/>
            <person name="Raghuraman S."/>
            <person name="Rege F."/>
            <person name="Reyes R."/>
            <person name="Rise C."/>
            <person name="Rogov P."/>
            <person name="Ross K."/>
            <person name="Ryan E."/>
            <person name="Settipalli S."/>
            <person name="Shea T."/>
            <person name="Sherpa N."/>
            <person name="Shi L."/>
            <person name="Shih D."/>
            <person name="Sparrow T."/>
            <person name="Spaulding J."/>
            <person name="Stalker J."/>
            <person name="Stange-Thomann N."/>
            <person name="Stavropoulos S."/>
            <person name="Stone C."/>
            <person name="Strader C."/>
            <person name="Tesfaye S."/>
            <person name="Thomson T."/>
            <person name="Thoulutsang Y."/>
            <person name="Thoulutsang D."/>
            <person name="Topham K."/>
            <person name="Topping I."/>
            <person name="Tsamla T."/>
            <person name="Vassiliev H."/>
            <person name="Vo A."/>
            <person name="Wangchuk T."/>
            <person name="Wangdi T."/>
            <person name="Weiand M."/>
            <person name="Wilkinson J."/>
            <person name="Wilson A."/>
            <person name="Yadav S."/>
            <person name="Young G."/>
            <person name="Yu Q."/>
            <person name="Zembek L."/>
            <person name="Zhong D."/>
            <person name="Zimmer A."/>
            <person name="Zwirko Z."/>
            <person name="Jaffe D.B."/>
            <person name="Alvarez P."/>
            <person name="Brockman W."/>
            <person name="Butler J."/>
            <person name="Chin C."/>
            <person name="Gnerre S."/>
            <person name="Grabherr M."/>
            <person name="Kleber M."/>
            <person name="Mauceli E."/>
            <person name="MacCallum I."/>
        </authorList>
    </citation>
    <scope>NUCLEOTIDE SEQUENCE [LARGE SCALE GENOMIC DNA]</scope>
    <source>
        <strain evidence="3">Rob3c / Tucson 14021-0248.25</strain>
    </source>
</reference>
<evidence type="ECO:0000256" key="1">
    <source>
        <dbReference type="SAM" id="MobiDB-lite"/>
    </source>
</evidence>
<feature type="region of interest" description="Disordered" evidence="1">
    <location>
        <begin position="84"/>
        <end position="124"/>
    </location>
</feature>
<accession>B4I5L5</accession>
<dbReference type="HOGENOM" id="CLU_2006286_0_0_1"/>
<name>B4I5L5_DROSE</name>
<keyword evidence="3" id="KW-1185">Reference proteome</keyword>
<gene>
    <name evidence="2" type="primary">Dsec\GM17060</name>
    <name evidence="2" type="ORF">Dsec_GM17060</name>
</gene>
<evidence type="ECO:0000313" key="3">
    <source>
        <dbReference type="Proteomes" id="UP000001292"/>
    </source>
</evidence>